<dbReference type="RefSeq" id="WP_163198518.1">
    <property type="nucleotide sequence ID" value="NZ_WHZU01000006.1"/>
</dbReference>
<dbReference type="PANTHER" id="PTHR30572">
    <property type="entry name" value="MEMBRANE COMPONENT OF TRANSPORTER-RELATED"/>
    <property type="match status" value="1"/>
</dbReference>
<comment type="similarity">
    <text evidence="6">Belongs to the ABC-4 integral membrane protein family.</text>
</comment>
<gene>
    <name evidence="9" type="ORF">GFD18_04870</name>
</gene>
<dbReference type="InterPro" id="IPR003838">
    <property type="entry name" value="ABC3_permease_C"/>
</dbReference>
<keyword evidence="2" id="KW-1003">Cell membrane</keyword>
<comment type="subcellular location">
    <subcellularLocation>
        <location evidence="1">Cell membrane</location>
        <topology evidence="1">Multi-pass membrane protein</topology>
    </subcellularLocation>
</comment>
<dbReference type="Pfam" id="PF02687">
    <property type="entry name" value="FtsX"/>
    <property type="match status" value="1"/>
</dbReference>
<comment type="caution">
    <text evidence="9">The sequence shown here is derived from an EMBL/GenBank/DDBJ whole genome shotgun (WGS) entry which is preliminary data.</text>
</comment>
<keyword evidence="4 7" id="KW-1133">Transmembrane helix</keyword>
<organism evidence="9 10">
    <name type="scientific">Bifidobacterium saimiriisciurei</name>
    <dbReference type="NCBI Taxonomy" id="2661627"/>
    <lineage>
        <taxon>Bacteria</taxon>
        <taxon>Bacillati</taxon>
        <taxon>Actinomycetota</taxon>
        <taxon>Actinomycetes</taxon>
        <taxon>Bifidobacteriales</taxon>
        <taxon>Bifidobacteriaceae</taxon>
        <taxon>Bifidobacterium</taxon>
    </lineage>
</organism>
<feature type="transmembrane region" description="Helical" evidence="7">
    <location>
        <begin position="344"/>
        <end position="366"/>
    </location>
</feature>
<keyword evidence="3 7" id="KW-0812">Transmembrane</keyword>
<dbReference type="EMBL" id="WHZU01000006">
    <property type="protein sequence ID" value="NEH11423.1"/>
    <property type="molecule type" value="Genomic_DNA"/>
</dbReference>
<sequence length="426" mass="45150">MFVLKNAWSAMGRHKARTALLALTAIAVSFGSVVGLSILNANTVATTTTYNDLNPAVTFRADRARIIKKYGGDISKVDWTKYHLSWAQYSDYVQRSGVSIANAYSAETAKININGVKATKSGATLAMTGFSDATAADAAINGKFTIVSGKNISYAEDTAGTLLVPKALADANKLKAGDTLKIANPKDASYTQSMVITGIYENKEDVDADVTGIDPDNTIYASAYTLSMLGLASTGSESTENDLDVSMVLNSPADFSKFEKGVRKAGLSKDFIIASATIDDYNAKIEPLKQLAAKTRPAVIALFVAGAVVALLLVWSATSSRLRLEDAGFLRVIGISSGRVGWQFALEAMMPMLLGWIIGTVAGAFSASPISNRLATAANAAPSSDVIWTMVWVGLGTLLATIIVCEVRSAMIRPQSILATRMEEAR</sequence>
<evidence type="ECO:0000256" key="1">
    <source>
        <dbReference type="ARBA" id="ARBA00004651"/>
    </source>
</evidence>
<evidence type="ECO:0000256" key="4">
    <source>
        <dbReference type="ARBA" id="ARBA00022989"/>
    </source>
</evidence>
<feature type="transmembrane region" description="Helical" evidence="7">
    <location>
        <begin position="386"/>
        <end position="405"/>
    </location>
</feature>
<keyword evidence="5 7" id="KW-0472">Membrane</keyword>
<dbReference type="Proteomes" id="UP000475155">
    <property type="component" value="Unassembled WGS sequence"/>
</dbReference>
<evidence type="ECO:0000259" key="8">
    <source>
        <dbReference type="Pfam" id="PF02687"/>
    </source>
</evidence>
<dbReference type="PANTHER" id="PTHR30572:SF4">
    <property type="entry name" value="ABC TRANSPORTER PERMEASE YTRF"/>
    <property type="match status" value="1"/>
</dbReference>
<feature type="domain" description="ABC3 transporter permease C-terminal" evidence="8">
    <location>
        <begin position="299"/>
        <end position="405"/>
    </location>
</feature>
<reference evidence="9 10" key="1">
    <citation type="submission" date="2019-10" db="EMBL/GenBank/DDBJ databases">
        <title>Bifidobacterium from non-human primates.</title>
        <authorList>
            <person name="Modesto M."/>
        </authorList>
    </citation>
    <scope>NUCLEOTIDE SEQUENCE [LARGE SCALE GENOMIC DNA]</scope>
    <source>
        <strain evidence="9 10">SMA1</strain>
    </source>
</reference>
<evidence type="ECO:0000256" key="5">
    <source>
        <dbReference type="ARBA" id="ARBA00023136"/>
    </source>
</evidence>
<dbReference type="InterPro" id="IPR050250">
    <property type="entry name" value="Macrolide_Exporter_MacB"/>
</dbReference>
<accession>A0ABX0C8F6</accession>
<name>A0ABX0C8F6_9BIFI</name>
<protein>
    <submittedName>
        <fullName evidence="9">FtsX-like permease family protein</fullName>
    </submittedName>
</protein>
<evidence type="ECO:0000256" key="3">
    <source>
        <dbReference type="ARBA" id="ARBA00022692"/>
    </source>
</evidence>
<evidence type="ECO:0000256" key="7">
    <source>
        <dbReference type="SAM" id="Phobius"/>
    </source>
</evidence>
<feature type="transmembrane region" description="Helical" evidence="7">
    <location>
        <begin position="298"/>
        <end position="315"/>
    </location>
</feature>
<evidence type="ECO:0000256" key="6">
    <source>
        <dbReference type="ARBA" id="ARBA00038076"/>
    </source>
</evidence>
<evidence type="ECO:0000313" key="9">
    <source>
        <dbReference type="EMBL" id="NEH11423.1"/>
    </source>
</evidence>
<proteinExistence type="inferred from homology"/>
<evidence type="ECO:0000256" key="2">
    <source>
        <dbReference type="ARBA" id="ARBA00022475"/>
    </source>
</evidence>
<evidence type="ECO:0000313" key="10">
    <source>
        <dbReference type="Proteomes" id="UP000475155"/>
    </source>
</evidence>
<keyword evidence="10" id="KW-1185">Reference proteome</keyword>